<keyword evidence="4" id="KW-1185">Reference proteome</keyword>
<dbReference type="CDD" id="cd07814">
    <property type="entry name" value="SRPBCC_CalC_Aha1-like"/>
    <property type="match status" value="1"/>
</dbReference>
<dbReference type="SUPFAM" id="SSF55961">
    <property type="entry name" value="Bet v1-like"/>
    <property type="match status" value="1"/>
</dbReference>
<evidence type="ECO:0000259" key="2">
    <source>
        <dbReference type="Pfam" id="PF08327"/>
    </source>
</evidence>
<organism evidence="3 4">
    <name type="scientific">Saccharospirillum salsuginis</name>
    <dbReference type="NCBI Taxonomy" id="418750"/>
    <lineage>
        <taxon>Bacteria</taxon>
        <taxon>Pseudomonadati</taxon>
        <taxon>Pseudomonadota</taxon>
        <taxon>Gammaproteobacteria</taxon>
        <taxon>Oceanospirillales</taxon>
        <taxon>Saccharospirillaceae</taxon>
        <taxon>Saccharospirillum</taxon>
    </lineage>
</organism>
<dbReference type="RefSeq" id="WP_189607150.1">
    <property type="nucleotide sequence ID" value="NZ_BMXR01000002.1"/>
</dbReference>
<evidence type="ECO:0000313" key="4">
    <source>
        <dbReference type="Proteomes" id="UP000626148"/>
    </source>
</evidence>
<dbReference type="InterPro" id="IPR023393">
    <property type="entry name" value="START-like_dom_sf"/>
</dbReference>
<gene>
    <name evidence="3" type="ORF">GCM10007392_07410</name>
</gene>
<dbReference type="Pfam" id="PF08327">
    <property type="entry name" value="AHSA1"/>
    <property type="match status" value="1"/>
</dbReference>
<reference evidence="3" key="1">
    <citation type="journal article" date="2014" name="Int. J. Syst. Evol. Microbiol.">
        <title>Complete genome sequence of Corynebacterium casei LMG S-19264T (=DSM 44701T), isolated from a smear-ripened cheese.</title>
        <authorList>
            <consortium name="US DOE Joint Genome Institute (JGI-PGF)"/>
            <person name="Walter F."/>
            <person name="Albersmeier A."/>
            <person name="Kalinowski J."/>
            <person name="Ruckert C."/>
        </authorList>
    </citation>
    <scope>NUCLEOTIDE SEQUENCE</scope>
    <source>
        <strain evidence="3">KCTC 22169</strain>
    </source>
</reference>
<accession>A0A918N7G1</accession>
<evidence type="ECO:0000256" key="1">
    <source>
        <dbReference type="ARBA" id="ARBA00006817"/>
    </source>
</evidence>
<dbReference type="Proteomes" id="UP000626148">
    <property type="component" value="Unassembled WGS sequence"/>
</dbReference>
<comment type="caution">
    <text evidence="3">The sequence shown here is derived from an EMBL/GenBank/DDBJ whole genome shotgun (WGS) entry which is preliminary data.</text>
</comment>
<proteinExistence type="inferred from homology"/>
<sequence length="151" mass="17111">MNAPSLNLIARRIIQARPSQVFHAWTSPEALKVWWGPAGVDCPAAEVNLVEGGEYRIANQLPEGNLLWITGTFEEIVPNEKLVYTWLSSDHQKMPERVSVYFKPVTEGTEVIVVHERIMDKRTVEQHKAGWEGCLEGLVQFYSGPLRRNPS</sequence>
<comment type="similarity">
    <text evidence="1">Belongs to the AHA1 family.</text>
</comment>
<protein>
    <recommendedName>
        <fullName evidence="2">Activator of Hsp90 ATPase homologue 1/2-like C-terminal domain-containing protein</fullName>
    </recommendedName>
</protein>
<name>A0A918N7G1_9GAMM</name>
<dbReference type="Gene3D" id="3.30.530.20">
    <property type="match status" value="1"/>
</dbReference>
<dbReference type="InterPro" id="IPR013538">
    <property type="entry name" value="ASHA1/2-like_C"/>
</dbReference>
<evidence type="ECO:0000313" key="3">
    <source>
        <dbReference type="EMBL" id="GGX43224.1"/>
    </source>
</evidence>
<dbReference type="AlphaFoldDB" id="A0A918N7G1"/>
<feature type="domain" description="Activator of Hsp90 ATPase homologue 1/2-like C-terminal" evidence="2">
    <location>
        <begin position="16"/>
        <end position="140"/>
    </location>
</feature>
<dbReference type="EMBL" id="BMXR01000002">
    <property type="protein sequence ID" value="GGX43224.1"/>
    <property type="molecule type" value="Genomic_DNA"/>
</dbReference>
<reference evidence="3" key="2">
    <citation type="submission" date="2020-09" db="EMBL/GenBank/DDBJ databases">
        <authorList>
            <person name="Sun Q."/>
            <person name="Kim S."/>
        </authorList>
    </citation>
    <scope>NUCLEOTIDE SEQUENCE</scope>
    <source>
        <strain evidence="3">KCTC 22169</strain>
    </source>
</reference>